<protein>
    <submittedName>
        <fullName evidence="1">Uncharacterized protein</fullName>
    </submittedName>
</protein>
<dbReference type="EMBL" id="BARU01048681">
    <property type="protein sequence ID" value="GAH98348.1"/>
    <property type="molecule type" value="Genomic_DNA"/>
</dbReference>
<comment type="caution">
    <text evidence="1">The sequence shown here is derived from an EMBL/GenBank/DDBJ whole genome shotgun (WGS) entry which is preliminary data.</text>
</comment>
<name>X1LW28_9ZZZZ</name>
<gene>
    <name evidence="1" type="ORF">S03H2_72199</name>
</gene>
<sequence length="45" mass="5312">MIFLPAIVRQTPYKRTAQDRDYGKGNIPENVLEENKLKFDRVFIS</sequence>
<dbReference type="AlphaFoldDB" id="X1LW28"/>
<evidence type="ECO:0000313" key="1">
    <source>
        <dbReference type="EMBL" id="GAH98348.1"/>
    </source>
</evidence>
<feature type="non-terminal residue" evidence="1">
    <location>
        <position position="45"/>
    </location>
</feature>
<proteinExistence type="predicted"/>
<accession>X1LW28</accession>
<organism evidence="1">
    <name type="scientific">marine sediment metagenome</name>
    <dbReference type="NCBI Taxonomy" id="412755"/>
    <lineage>
        <taxon>unclassified sequences</taxon>
        <taxon>metagenomes</taxon>
        <taxon>ecological metagenomes</taxon>
    </lineage>
</organism>
<reference evidence="1" key="1">
    <citation type="journal article" date="2014" name="Front. Microbiol.">
        <title>High frequency of phylogenetically diverse reductive dehalogenase-homologous genes in deep subseafloor sedimentary metagenomes.</title>
        <authorList>
            <person name="Kawai M."/>
            <person name="Futagami T."/>
            <person name="Toyoda A."/>
            <person name="Takaki Y."/>
            <person name="Nishi S."/>
            <person name="Hori S."/>
            <person name="Arai W."/>
            <person name="Tsubouchi T."/>
            <person name="Morono Y."/>
            <person name="Uchiyama I."/>
            <person name="Ito T."/>
            <person name="Fujiyama A."/>
            <person name="Inagaki F."/>
            <person name="Takami H."/>
        </authorList>
    </citation>
    <scope>NUCLEOTIDE SEQUENCE</scope>
    <source>
        <strain evidence="1">Expedition CK06-06</strain>
    </source>
</reference>